<feature type="compositionally biased region" description="Low complexity" evidence="3">
    <location>
        <begin position="477"/>
        <end position="492"/>
    </location>
</feature>
<protein>
    <recommendedName>
        <fullName evidence="2">Altered inheritance of mitochondria protein 6</fullName>
    </recommendedName>
</protein>
<sequence length="597" mass="65068">MSKPGLVIGGEEEDEHLAEERAGDDATEVGQKRKSARWFPPKTSHNACTGPTAADMGGYNHDYLPHAQRPTVGRLDAYLDTVVSSSPLQQQHASVVCEGPAHDLEAGVLNPEHNTSSNGRDIRDTHANWSDKTSKDWWRITSTVLRKGSLVSEDSGAEYKDEGGVPLLASAGAGAGAGAGAEYPAPSTLGSRRRSRKKRCCNLCVFGGISGLTILGLLLCANLLLAILTLSLPFLSPFSEYHDPALRNWGVPGTGTSPLSWYPTDFTRDIVPIACHSHNDYWRRVPLFSALRAGCVSVEADVWLSPGDGGDDGELYVGHNRASLTLDRTFAALYIDPLVRILEKQNPRTGFYNGTANGVFDVDPAQSLTLLVDIKTASVETWRAVERHLEPLRERGWLSFVRGGEVHMRAVTVVGTGNAPFDFVTRGEDYRDSFFDAPLEGMEILPPSSSPSPPPSSPDSGPELDMGLWSSGSETQEPATLSPSSPSTLEPSNNHDQGQGQTGTLPNTTFTRLNSYYASTPFPHSIGRIWYGRLSHSQVAKIRAQVQGAHARGLRARYWDLPSWPLGVRDHVWRVLVEEGADVLNVDDLRGVRRFLW</sequence>
<dbReference type="SUPFAM" id="SSF51695">
    <property type="entry name" value="PLC-like phosphodiesterases"/>
    <property type="match status" value="1"/>
</dbReference>
<comment type="caution">
    <text evidence="5">The sequence shown here is derived from an EMBL/GenBank/DDBJ whole genome shotgun (WGS) entry which is preliminary data.</text>
</comment>
<feature type="transmembrane region" description="Helical" evidence="4">
    <location>
        <begin position="200"/>
        <end position="228"/>
    </location>
</feature>
<dbReference type="GO" id="GO:0006629">
    <property type="term" value="P:lipid metabolic process"/>
    <property type="evidence" value="ECO:0007669"/>
    <property type="project" value="InterPro"/>
</dbReference>
<accession>A0A218YVQ1</accession>
<dbReference type="PANTHER" id="PTHR31571">
    <property type="entry name" value="ALTERED INHERITANCE OF MITOCHONDRIA PROTEIN 6"/>
    <property type="match status" value="1"/>
</dbReference>
<dbReference type="InterPro" id="IPR017946">
    <property type="entry name" value="PLC-like_Pdiesterase_TIM-brl"/>
</dbReference>
<gene>
    <name evidence="5" type="ORF">B2J93_4640</name>
</gene>
<dbReference type="OrthoDB" id="4153866at2759"/>
<keyword evidence="4" id="KW-0472">Membrane</keyword>
<evidence type="ECO:0000313" key="5">
    <source>
        <dbReference type="EMBL" id="OWO98769.1"/>
    </source>
</evidence>
<dbReference type="AlphaFoldDB" id="A0A218YVQ1"/>
<evidence type="ECO:0000256" key="4">
    <source>
        <dbReference type="SAM" id="Phobius"/>
    </source>
</evidence>
<feature type="compositionally biased region" description="Polar residues" evidence="3">
    <location>
        <begin position="494"/>
        <end position="507"/>
    </location>
</feature>
<evidence type="ECO:0000256" key="1">
    <source>
        <dbReference type="ARBA" id="ARBA00008858"/>
    </source>
</evidence>
<dbReference type="EMBL" id="MZNU01000379">
    <property type="protein sequence ID" value="OWO98769.1"/>
    <property type="molecule type" value="Genomic_DNA"/>
</dbReference>
<name>A0A218YVQ1_9HELO</name>
<dbReference type="InParanoid" id="A0A218YVQ1"/>
<reference evidence="5 6" key="1">
    <citation type="submission" date="2017-04" db="EMBL/GenBank/DDBJ databases">
        <title>Draft genome sequence of Marssonina coronaria NL1: causal agent of apple blotch.</title>
        <authorList>
            <person name="Cheng Q."/>
        </authorList>
    </citation>
    <scope>NUCLEOTIDE SEQUENCE [LARGE SCALE GENOMIC DNA]</scope>
    <source>
        <strain evidence="5 6">NL1</strain>
    </source>
</reference>
<feature type="region of interest" description="Disordered" evidence="3">
    <location>
        <begin position="441"/>
        <end position="507"/>
    </location>
</feature>
<dbReference type="PANTHER" id="PTHR31571:SF1">
    <property type="entry name" value="ALTERED INHERITANCE OF MITOCHONDRIA PROTEIN 6"/>
    <property type="match status" value="1"/>
</dbReference>
<proteinExistence type="inferred from homology"/>
<dbReference type="GO" id="GO:0008081">
    <property type="term" value="F:phosphoric diester hydrolase activity"/>
    <property type="evidence" value="ECO:0007669"/>
    <property type="project" value="InterPro"/>
</dbReference>
<keyword evidence="4" id="KW-1133">Transmembrane helix</keyword>
<dbReference type="Proteomes" id="UP000242519">
    <property type="component" value="Unassembled WGS sequence"/>
</dbReference>
<dbReference type="STRING" id="503106.A0A218YVQ1"/>
<evidence type="ECO:0000256" key="3">
    <source>
        <dbReference type="SAM" id="MobiDB-lite"/>
    </source>
</evidence>
<dbReference type="FunCoup" id="A0A218YVQ1">
    <property type="interactions" value="2"/>
</dbReference>
<evidence type="ECO:0000313" key="6">
    <source>
        <dbReference type="Proteomes" id="UP000242519"/>
    </source>
</evidence>
<comment type="similarity">
    <text evidence="1">Belongs to the AIM6 family.</text>
</comment>
<organism evidence="5 6">
    <name type="scientific">Diplocarpon coronariae</name>
    <dbReference type="NCBI Taxonomy" id="2795749"/>
    <lineage>
        <taxon>Eukaryota</taxon>
        <taxon>Fungi</taxon>
        <taxon>Dikarya</taxon>
        <taxon>Ascomycota</taxon>
        <taxon>Pezizomycotina</taxon>
        <taxon>Leotiomycetes</taxon>
        <taxon>Helotiales</taxon>
        <taxon>Drepanopezizaceae</taxon>
        <taxon>Diplocarpon</taxon>
    </lineage>
</organism>
<keyword evidence="4" id="KW-0812">Transmembrane</keyword>
<evidence type="ECO:0000256" key="2">
    <source>
        <dbReference type="ARBA" id="ARBA00014286"/>
    </source>
</evidence>
<feature type="region of interest" description="Disordered" evidence="3">
    <location>
        <begin position="1"/>
        <end position="49"/>
    </location>
</feature>
<feature type="compositionally biased region" description="Pro residues" evidence="3">
    <location>
        <begin position="448"/>
        <end position="457"/>
    </location>
</feature>
<keyword evidence="6" id="KW-1185">Reference proteome</keyword>
<dbReference type="InterPro" id="IPR051236">
    <property type="entry name" value="HAT_RTT109-like"/>
</dbReference>